<dbReference type="PANTHER" id="PTHR48079:SF6">
    <property type="entry name" value="NAD(P)-BINDING DOMAIN-CONTAINING PROTEIN-RELATED"/>
    <property type="match status" value="1"/>
</dbReference>
<accession>A0A3D1JGU1</accession>
<dbReference type="STRING" id="229919.GCA_001050195_03356"/>
<evidence type="ECO:0000313" key="4">
    <source>
        <dbReference type="Proteomes" id="UP000253922"/>
    </source>
</evidence>
<name>A0A3D1JGU1_9CHLR</name>
<dbReference type="Gene3D" id="3.40.50.720">
    <property type="entry name" value="NAD(P)-binding Rossmann-like Domain"/>
    <property type="match status" value="1"/>
</dbReference>
<evidence type="ECO:0000259" key="1">
    <source>
        <dbReference type="Pfam" id="PF01370"/>
    </source>
</evidence>
<dbReference type="OrthoDB" id="9807212at2"/>
<dbReference type="GO" id="GO:0005737">
    <property type="term" value="C:cytoplasm"/>
    <property type="evidence" value="ECO:0007669"/>
    <property type="project" value="TreeGrafter"/>
</dbReference>
<proteinExistence type="predicted"/>
<sequence>MKVFVTGGTGFIGQPLTRMLLQRGWDVTVLVRKPESPEARAIQSLGAQLVAGDVTDRESMREAMMGAGAVIHNAAWYEFGIPRRAQNRMRTINVQGTENTLGLAMELGIPKIVYTSSILAFGQTGNIIADETFQRRAPPISFYEQTKMEAHEMVVTLQKKGAPIVIACPAGVIGPGDRSGLGYLVRMYVRGFLPPVLWAQHGRRAHVFVEDAAEGIVRCLEYGKAGETYILSNGIMQHRDMFRLWKQTPGGFKVTLFWMPYPMAMLFNCLAEPIERLFGLPVVFCREFALAAFASWQFCATKAERELGMHFRSLEDAWLETLEGERALARKG</sequence>
<dbReference type="SUPFAM" id="SSF51735">
    <property type="entry name" value="NAD(P)-binding Rossmann-fold domains"/>
    <property type="match status" value="1"/>
</dbReference>
<dbReference type="AlphaFoldDB" id="A0A3D1JGU1"/>
<dbReference type="GO" id="GO:0004029">
    <property type="term" value="F:aldehyde dehydrogenase (NAD+) activity"/>
    <property type="evidence" value="ECO:0007669"/>
    <property type="project" value="TreeGrafter"/>
</dbReference>
<dbReference type="RefSeq" id="WP_062196166.1">
    <property type="nucleotide sequence ID" value="NZ_DF967966.1"/>
</dbReference>
<gene>
    <name evidence="2" type="ORF">ATHL_03421</name>
    <name evidence="3" type="ORF">DEQ80_08015</name>
</gene>
<dbReference type="PANTHER" id="PTHR48079">
    <property type="entry name" value="PROTEIN YEEZ"/>
    <property type="match status" value="1"/>
</dbReference>
<reference evidence="2" key="1">
    <citation type="journal article" date="2015" name="Genome Announc.">
        <title>Draft Genome Sequences of Anaerolinea thermolimosa IMO-1, Bellilinea caldifistulae GOMI-1, Leptolinea tardivitalis YMTK-2, Levilinea saccharolytica KIBI-1, Longilinea arvoryzae KOME-1, Previously Described as Members of the Class Anaerolineae (Chloroflexi).</title>
        <authorList>
            <person name="Matsuura N."/>
            <person name="Tourlousse M.D."/>
            <person name="Ohashi A."/>
            <person name="Hugenholtz P."/>
            <person name="Sekiguchi Y."/>
        </authorList>
    </citation>
    <scope>NUCLEOTIDE SEQUENCE</scope>
    <source>
        <strain evidence="2">IMO-1</strain>
    </source>
</reference>
<organism evidence="3 5">
    <name type="scientific">Anaerolinea thermolimosa</name>
    <dbReference type="NCBI Taxonomy" id="229919"/>
    <lineage>
        <taxon>Bacteria</taxon>
        <taxon>Bacillati</taxon>
        <taxon>Chloroflexota</taxon>
        <taxon>Anaerolineae</taxon>
        <taxon>Anaerolineales</taxon>
        <taxon>Anaerolineaceae</taxon>
        <taxon>Anaerolinea</taxon>
    </lineage>
</organism>
<dbReference type="Proteomes" id="UP000264141">
    <property type="component" value="Unassembled WGS sequence"/>
</dbReference>
<evidence type="ECO:0000313" key="5">
    <source>
        <dbReference type="Proteomes" id="UP000264141"/>
    </source>
</evidence>
<dbReference type="InterPro" id="IPR036291">
    <property type="entry name" value="NAD(P)-bd_dom_sf"/>
</dbReference>
<evidence type="ECO:0000313" key="2">
    <source>
        <dbReference type="EMBL" id="GAP08516.1"/>
    </source>
</evidence>
<dbReference type="Pfam" id="PF01370">
    <property type="entry name" value="Epimerase"/>
    <property type="match status" value="1"/>
</dbReference>
<dbReference type="EMBL" id="DPBP01000031">
    <property type="protein sequence ID" value="HCE17789.1"/>
    <property type="molecule type" value="Genomic_DNA"/>
</dbReference>
<keyword evidence="4" id="KW-1185">Reference proteome</keyword>
<dbReference type="EMBL" id="DF967966">
    <property type="protein sequence ID" value="GAP08516.1"/>
    <property type="molecule type" value="Genomic_DNA"/>
</dbReference>
<reference evidence="3 5" key="3">
    <citation type="journal article" date="2018" name="Nat. Biotechnol.">
        <title>A standardized bacterial taxonomy based on genome phylogeny substantially revises the tree of life.</title>
        <authorList>
            <person name="Parks D.H."/>
            <person name="Chuvochina M."/>
            <person name="Waite D.W."/>
            <person name="Rinke C."/>
            <person name="Skarshewski A."/>
            <person name="Chaumeil P.A."/>
            <person name="Hugenholtz P."/>
        </authorList>
    </citation>
    <scope>NUCLEOTIDE SEQUENCE [LARGE SCALE GENOMIC DNA]</scope>
    <source>
        <strain evidence="3">UBA8781</strain>
    </source>
</reference>
<protein>
    <submittedName>
        <fullName evidence="2">Nucleoside-diphosphate-sugar epimerase</fullName>
    </submittedName>
</protein>
<reference evidence="4" key="2">
    <citation type="submission" date="2015-07" db="EMBL/GenBank/DDBJ databases">
        <title>Draft Genome Sequences of Anaerolinea thermolimosa IMO-1, Bellilinea caldifistulae GOMI-1, Leptolinea tardivitalis YMTK-2, Levilinea saccharolytica KIBI-1,Longilinea arvoryzae KOME-1, Previously Described as Members of the Anaerolineaceae (Chloroflexi).</title>
        <authorList>
            <person name="Sekiguchi Y."/>
            <person name="Ohashi A."/>
            <person name="Matsuura N."/>
            <person name="Tourlousse M.D."/>
        </authorList>
    </citation>
    <scope>NUCLEOTIDE SEQUENCE [LARGE SCALE GENOMIC DNA]</scope>
    <source>
        <strain evidence="4">IMO-1</strain>
    </source>
</reference>
<dbReference type="InterPro" id="IPR051783">
    <property type="entry name" value="NAD(P)-dependent_oxidoreduct"/>
</dbReference>
<feature type="domain" description="NAD-dependent epimerase/dehydratase" evidence="1">
    <location>
        <begin position="3"/>
        <end position="229"/>
    </location>
</feature>
<dbReference type="Proteomes" id="UP000253922">
    <property type="component" value="Unassembled WGS sequence"/>
</dbReference>
<dbReference type="InterPro" id="IPR001509">
    <property type="entry name" value="Epimerase_deHydtase"/>
</dbReference>
<evidence type="ECO:0000313" key="3">
    <source>
        <dbReference type="EMBL" id="HCE17789.1"/>
    </source>
</evidence>